<organism evidence="1 2">
    <name type="scientific">Castellaniella defragrans (strain DSM 12143 / CCUG 39792 / 65Phen)</name>
    <name type="common">Alcaligenes defragrans</name>
    <dbReference type="NCBI Taxonomy" id="1437824"/>
    <lineage>
        <taxon>Bacteria</taxon>
        <taxon>Pseudomonadati</taxon>
        <taxon>Pseudomonadota</taxon>
        <taxon>Betaproteobacteria</taxon>
        <taxon>Burkholderiales</taxon>
        <taxon>Alcaligenaceae</taxon>
        <taxon>Castellaniella</taxon>
    </lineage>
</organism>
<name>W8X8P1_CASD6</name>
<sequence>MRRRREGRRVGLQAARTLAGWPGPQSFLRGPRPLCYKRIHG</sequence>
<evidence type="ECO:0000313" key="2">
    <source>
        <dbReference type="Proteomes" id="UP000019805"/>
    </source>
</evidence>
<reference evidence="1 2" key="1">
    <citation type="journal article" date="2014" name="BMC Microbiol.">
        <title>The oxygen-independent metabolism of cyclic monoterpenes in Castellaniella defragrans 65Phen.</title>
        <authorList>
            <person name="Petasch J."/>
            <person name="Disch E.M."/>
            <person name="Markert S."/>
            <person name="Becher D."/>
            <person name="Schweder T."/>
            <person name="Huttel B."/>
            <person name="Reinhardt R."/>
            <person name="Harder J."/>
        </authorList>
    </citation>
    <scope>NUCLEOTIDE SEQUENCE [LARGE SCALE GENOMIC DNA]</scope>
    <source>
        <strain evidence="1">65Phen</strain>
    </source>
</reference>
<dbReference type="AlphaFoldDB" id="W8X8P1"/>
<keyword evidence="2" id="KW-1185">Reference proteome</keyword>
<evidence type="ECO:0000313" key="1">
    <source>
        <dbReference type="EMBL" id="CDM23415.1"/>
    </source>
</evidence>
<gene>
    <name evidence="1" type="ORF">BN940_04726</name>
</gene>
<accession>W8X8P1</accession>
<proteinExistence type="predicted"/>
<dbReference type="Proteomes" id="UP000019805">
    <property type="component" value="Chromosome"/>
</dbReference>
<protein>
    <submittedName>
        <fullName evidence="1">Uncharacterized protein</fullName>
    </submittedName>
</protein>
<dbReference type="EMBL" id="HG916765">
    <property type="protein sequence ID" value="CDM23415.1"/>
    <property type="molecule type" value="Genomic_DNA"/>
</dbReference>
<dbReference type="KEGG" id="cdn:BN940_04726"/>
<dbReference type="HOGENOM" id="CLU_3267484_0_0_4"/>